<dbReference type="eggNOG" id="ENOG502ZMI9">
    <property type="taxonomic scope" value="Bacteria"/>
</dbReference>
<accession>A0LNU4</accession>
<keyword evidence="1" id="KW-0812">Transmembrane</keyword>
<sequence>MKNTGTKWFNLRGFVMLTAAVSGLGLPITGLANHWHQMESMLSVSRHAWMSAHNVLGVLFIVSSVSHALLNRRTFLNHVRGRAVRPGISKEAIGAVILVVVMLSIAVGHAIH</sequence>
<dbReference type="InterPro" id="IPR025517">
    <property type="entry name" value="DUF4405"/>
</dbReference>
<dbReference type="EMBL" id="CP000478">
    <property type="protein sequence ID" value="ABK19096.1"/>
    <property type="molecule type" value="Genomic_DNA"/>
</dbReference>
<dbReference type="OrthoDB" id="9938503at2"/>
<dbReference type="KEGG" id="sfu:Sfum_3424"/>
<dbReference type="Pfam" id="PF14358">
    <property type="entry name" value="DUF4405"/>
    <property type="match status" value="1"/>
</dbReference>
<feature type="transmembrane region" description="Helical" evidence="1">
    <location>
        <begin position="52"/>
        <end position="71"/>
    </location>
</feature>
<dbReference type="STRING" id="335543.Sfum_3424"/>
<keyword evidence="4" id="KW-1185">Reference proteome</keyword>
<feature type="transmembrane region" description="Helical" evidence="1">
    <location>
        <begin position="92"/>
        <end position="111"/>
    </location>
</feature>
<name>A0LNU4_SYNFM</name>
<dbReference type="Proteomes" id="UP000001784">
    <property type="component" value="Chromosome"/>
</dbReference>
<evidence type="ECO:0000313" key="3">
    <source>
        <dbReference type="EMBL" id="ABK19096.1"/>
    </source>
</evidence>
<gene>
    <name evidence="3" type="ordered locus">Sfum_3424</name>
</gene>
<evidence type="ECO:0000259" key="2">
    <source>
        <dbReference type="Pfam" id="PF14358"/>
    </source>
</evidence>
<proteinExistence type="predicted"/>
<keyword evidence="1" id="KW-0472">Membrane</keyword>
<evidence type="ECO:0000313" key="4">
    <source>
        <dbReference type="Proteomes" id="UP000001784"/>
    </source>
</evidence>
<dbReference type="RefSeq" id="WP_011700221.1">
    <property type="nucleotide sequence ID" value="NC_008554.1"/>
</dbReference>
<organism evidence="3 4">
    <name type="scientific">Syntrophobacter fumaroxidans (strain DSM 10017 / MPOB)</name>
    <dbReference type="NCBI Taxonomy" id="335543"/>
    <lineage>
        <taxon>Bacteria</taxon>
        <taxon>Pseudomonadati</taxon>
        <taxon>Thermodesulfobacteriota</taxon>
        <taxon>Syntrophobacteria</taxon>
        <taxon>Syntrophobacterales</taxon>
        <taxon>Syntrophobacteraceae</taxon>
        <taxon>Syntrophobacter</taxon>
    </lineage>
</organism>
<protein>
    <recommendedName>
        <fullName evidence="2">Flavinylation-associated cytochrome domain-containing protein</fullName>
    </recommendedName>
</protein>
<feature type="transmembrane region" description="Helical" evidence="1">
    <location>
        <begin position="12"/>
        <end position="32"/>
    </location>
</feature>
<dbReference type="AlphaFoldDB" id="A0LNU4"/>
<dbReference type="InParanoid" id="A0LNU4"/>
<keyword evidence="1" id="KW-1133">Transmembrane helix</keyword>
<feature type="domain" description="Flavinylation-associated cytochrome" evidence="2">
    <location>
        <begin position="14"/>
        <end position="71"/>
    </location>
</feature>
<dbReference type="HOGENOM" id="CLU_2144616_0_0_7"/>
<evidence type="ECO:0000256" key="1">
    <source>
        <dbReference type="SAM" id="Phobius"/>
    </source>
</evidence>
<reference evidence="3 4" key="1">
    <citation type="submission" date="2006-10" db="EMBL/GenBank/DDBJ databases">
        <title>Complete sequence of Syntrophobacter fumaroxidans MPOB.</title>
        <authorList>
            <consortium name="US DOE Joint Genome Institute"/>
            <person name="Copeland A."/>
            <person name="Lucas S."/>
            <person name="Lapidus A."/>
            <person name="Barry K."/>
            <person name="Detter J.C."/>
            <person name="Glavina del Rio T."/>
            <person name="Hammon N."/>
            <person name="Israni S."/>
            <person name="Pitluck S."/>
            <person name="Goltsman E.G."/>
            <person name="Martinez M."/>
            <person name="Schmutz J."/>
            <person name="Larimer F."/>
            <person name="Land M."/>
            <person name="Hauser L."/>
            <person name="Kyrpides N."/>
            <person name="Kim E."/>
            <person name="Boone D.R."/>
            <person name="Brockman F."/>
            <person name="Culley D."/>
            <person name="Ferry J."/>
            <person name="Gunsalus R."/>
            <person name="McInerney M.J."/>
            <person name="Morrison M."/>
            <person name="Plugge C."/>
            <person name="Rohlin L."/>
            <person name="Scholten J."/>
            <person name="Sieber J."/>
            <person name="Stams A.J.M."/>
            <person name="Worm P."/>
            <person name="Henstra A.M."/>
            <person name="Richardson P."/>
        </authorList>
    </citation>
    <scope>NUCLEOTIDE SEQUENCE [LARGE SCALE GENOMIC DNA]</scope>
    <source>
        <strain evidence="4">DSM 10017 / MPOB</strain>
    </source>
</reference>